<dbReference type="InterPro" id="IPR029045">
    <property type="entry name" value="ClpP/crotonase-like_dom_sf"/>
</dbReference>
<evidence type="ECO:0000313" key="2">
    <source>
        <dbReference type="Proteomes" id="UP000264605"/>
    </source>
</evidence>
<proteinExistence type="predicted"/>
<gene>
    <name evidence="1" type="ORF">D0907_18170</name>
</gene>
<dbReference type="Proteomes" id="UP000264605">
    <property type="component" value="Plasmid unnamed1"/>
</dbReference>
<dbReference type="AlphaFoldDB" id="A0AAD0S2Z7"/>
<dbReference type="KEGG" id="pdj:D0907_18170"/>
<dbReference type="SUPFAM" id="SSF52096">
    <property type="entry name" value="ClpP/crotonase"/>
    <property type="match status" value="1"/>
</dbReference>
<name>A0AAD0S2Z7_9GAMM</name>
<accession>A0AAD0S2Z7</accession>
<dbReference type="EMBL" id="CP032091">
    <property type="protein sequence ID" value="AXV67245.1"/>
    <property type="molecule type" value="Genomic_DNA"/>
</dbReference>
<dbReference type="GeneID" id="99507412"/>
<organism evidence="1 2">
    <name type="scientific">Pseudoalteromonas lipolytica</name>
    <dbReference type="NCBI Taxonomy" id="570156"/>
    <lineage>
        <taxon>Bacteria</taxon>
        <taxon>Pseudomonadati</taxon>
        <taxon>Pseudomonadota</taxon>
        <taxon>Gammaproteobacteria</taxon>
        <taxon>Alteromonadales</taxon>
        <taxon>Pseudoalteromonadaceae</taxon>
        <taxon>Pseudoalteromonas</taxon>
    </lineage>
</organism>
<protein>
    <submittedName>
        <fullName evidence="1">Uncharacterized protein</fullName>
    </submittedName>
</protein>
<reference evidence="1 2" key="1">
    <citation type="submission" date="2018-08" db="EMBL/GenBank/DDBJ databases">
        <title>Draft genome sequence of Pseudoalteromonas donghaensis HJ51.</title>
        <authorList>
            <person name="Oh J."/>
            <person name="Roh D."/>
        </authorList>
    </citation>
    <scope>NUCLEOTIDE SEQUENCE [LARGE SCALE GENOMIC DNA]</scope>
    <source>
        <strain evidence="1 2">HJ51</strain>
        <plasmid evidence="1 2">unnamed1</plasmid>
    </source>
</reference>
<dbReference type="RefSeq" id="WP_036972620.1">
    <property type="nucleotide sequence ID" value="NZ_CP032091.1"/>
</dbReference>
<evidence type="ECO:0000313" key="1">
    <source>
        <dbReference type="EMBL" id="AXV67245.1"/>
    </source>
</evidence>
<sequence>MRLLLLLCGLLVGCKSTEQTVTEISEISPGTVLYQGETSRQNVEMFESVLVNSKNKIDTLVINSEGGDVMAGLHLGGLVHEYQLKVIVRELCASSCANYVITASPDVRVEEQGIIGWHGGALQPLYVPMEKNTQITNYIAKWQEAEKQFFETINVEQAITIIGMMPGITEKRDAPIYSYDVNTLKRLGLHIQFEGEQTGLSAKGEKVVQIFELEEAVLSHFLMLNRIVSAELIN</sequence>
<keyword evidence="1" id="KW-0614">Plasmid</keyword>
<geneLocation type="plasmid" evidence="1 2">
    <name>unnamed1</name>
</geneLocation>